<keyword evidence="3" id="KW-0813">Transport</keyword>
<evidence type="ECO:0000256" key="10">
    <source>
        <dbReference type="SAM" id="MobiDB-lite"/>
    </source>
</evidence>
<dbReference type="VEuPathDB" id="ToxoDB:TGP89_205040"/>
<gene>
    <name evidence="13" type="ORF">TGP89_205040</name>
</gene>
<feature type="region of interest" description="Disordered" evidence="10">
    <location>
        <begin position="204"/>
        <end position="234"/>
    </location>
</feature>
<evidence type="ECO:0000259" key="12">
    <source>
        <dbReference type="Pfam" id="PF07819"/>
    </source>
</evidence>
<feature type="transmembrane region" description="Helical" evidence="11">
    <location>
        <begin position="1580"/>
        <end position="1602"/>
    </location>
</feature>
<feature type="transmembrane region" description="Helical" evidence="11">
    <location>
        <begin position="1498"/>
        <end position="1521"/>
    </location>
</feature>
<evidence type="ECO:0000256" key="7">
    <source>
        <dbReference type="ARBA" id="ARBA00022927"/>
    </source>
</evidence>
<feature type="compositionally biased region" description="Polar residues" evidence="10">
    <location>
        <begin position="1"/>
        <end position="11"/>
    </location>
</feature>
<keyword evidence="7" id="KW-0653">Protein transport</keyword>
<feature type="transmembrane region" description="Helical" evidence="11">
    <location>
        <begin position="1880"/>
        <end position="1904"/>
    </location>
</feature>
<keyword evidence="6" id="KW-0256">Endoplasmic reticulum</keyword>
<dbReference type="PANTHER" id="PTHR15495">
    <property type="entry name" value="NEGATIVE REGULATOR OF VESICLE FORMATION-RELATED"/>
    <property type="match status" value="1"/>
</dbReference>
<dbReference type="EMBL" id="AEYI02001748">
    <property type="protein sequence ID" value="KFG33599.1"/>
    <property type="molecule type" value="Genomic_DNA"/>
</dbReference>
<evidence type="ECO:0000256" key="1">
    <source>
        <dbReference type="ARBA" id="ARBA00004477"/>
    </source>
</evidence>
<name>A0A086JN81_TOXGO</name>
<feature type="compositionally biased region" description="Basic and acidic residues" evidence="10">
    <location>
        <begin position="1402"/>
        <end position="1414"/>
    </location>
</feature>
<protein>
    <submittedName>
        <fullName evidence="13">PGAP1 family protein</fullName>
    </submittedName>
</protein>
<feature type="transmembrane region" description="Helical" evidence="11">
    <location>
        <begin position="142"/>
        <end position="162"/>
    </location>
</feature>
<accession>A0A086JN81</accession>
<dbReference type="GO" id="GO:0006505">
    <property type="term" value="P:GPI anchor metabolic process"/>
    <property type="evidence" value="ECO:0007669"/>
    <property type="project" value="TreeGrafter"/>
</dbReference>
<comment type="subcellular location">
    <subcellularLocation>
        <location evidence="1">Endoplasmic reticulum membrane</location>
        <topology evidence="1">Multi-pass membrane protein</topology>
    </subcellularLocation>
</comment>
<dbReference type="InterPro" id="IPR039529">
    <property type="entry name" value="PGAP1/BST1"/>
</dbReference>
<feature type="transmembrane region" description="Helical" evidence="11">
    <location>
        <begin position="1797"/>
        <end position="1814"/>
    </location>
</feature>
<comment type="caution">
    <text evidence="13">The sequence shown here is derived from an EMBL/GenBank/DDBJ whole genome shotgun (WGS) entry which is preliminary data.</text>
</comment>
<reference evidence="13 14" key="1">
    <citation type="submission" date="2014-03" db="EMBL/GenBank/DDBJ databases">
        <authorList>
            <person name="Sibley D."/>
            <person name="Venepally P."/>
            <person name="Karamycheva S."/>
            <person name="Hadjithomas M."/>
            <person name="Khan A."/>
            <person name="Brunk B."/>
            <person name="Roos D."/>
            <person name="Caler E."/>
            <person name="Lorenzi H."/>
        </authorList>
    </citation>
    <scope>NUCLEOTIDE SEQUENCE [LARGE SCALE GENOMIC DNA]</scope>
    <source>
        <strain evidence="14">p89</strain>
    </source>
</reference>
<evidence type="ECO:0000256" key="4">
    <source>
        <dbReference type="ARBA" id="ARBA00022692"/>
    </source>
</evidence>
<dbReference type="GO" id="GO:0050185">
    <property type="term" value="F:phosphatidylinositol deacylase activity"/>
    <property type="evidence" value="ECO:0007669"/>
    <property type="project" value="TreeGrafter"/>
</dbReference>
<keyword evidence="5" id="KW-0378">Hydrolase</keyword>
<feature type="compositionally biased region" description="Polar residues" evidence="10">
    <location>
        <begin position="1390"/>
        <end position="1399"/>
    </location>
</feature>
<feature type="compositionally biased region" description="Polar residues" evidence="10">
    <location>
        <begin position="848"/>
        <end position="858"/>
    </location>
</feature>
<keyword evidence="4 11" id="KW-0812">Transmembrane</keyword>
<dbReference type="GO" id="GO:0005789">
    <property type="term" value="C:endoplasmic reticulum membrane"/>
    <property type="evidence" value="ECO:0007669"/>
    <property type="project" value="UniProtKB-SubCell"/>
</dbReference>
<feature type="region of interest" description="Disordered" evidence="10">
    <location>
        <begin position="1075"/>
        <end position="1128"/>
    </location>
</feature>
<dbReference type="GO" id="GO:0006888">
    <property type="term" value="P:endoplasmic reticulum to Golgi vesicle-mediated transport"/>
    <property type="evidence" value="ECO:0007669"/>
    <property type="project" value="TreeGrafter"/>
</dbReference>
<dbReference type="PANTHER" id="PTHR15495:SF7">
    <property type="entry name" value="GPI INOSITOL-DEACYLASE"/>
    <property type="match status" value="1"/>
</dbReference>
<evidence type="ECO:0000256" key="8">
    <source>
        <dbReference type="ARBA" id="ARBA00022989"/>
    </source>
</evidence>
<dbReference type="GO" id="GO:0015031">
    <property type="term" value="P:protein transport"/>
    <property type="evidence" value="ECO:0007669"/>
    <property type="project" value="UniProtKB-KW"/>
</dbReference>
<evidence type="ECO:0000256" key="5">
    <source>
        <dbReference type="ARBA" id="ARBA00022801"/>
    </source>
</evidence>
<dbReference type="Pfam" id="PF07819">
    <property type="entry name" value="PGAP1"/>
    <property type="match status" value="1"/>
</dbReference>
<dbReference type="OrthoDB" id="348976at2759"/>
<evidence type="ECO:0000256" key="3">
    <source>
        <dbReference type="ARBA" id="ARBA00022448"/>
    </source>
</evidence>
<feature type="region of interest" description="Disordered" evidence="10">
    <location>
        <begin position="765"/>
        <end position="789"/>
    </location>
</feature>
<evidence type="ECO:0000256" key="6">
    <source>
        <dbReference type="ARBA" id="ARBA00022824"/>
    </source>
</evidence>
<keyword evidence="8 11" id="KW-1133">Transmembrane helix</keyword>
<sequence length="2110" mass="228547">MGALETYSSRPHSGDRSNLNGSNSQRRRSRGGLPLGTKPGRRSESPENKGNDKDNGSEGSWLATATRAVTEVDPRNTQETCETRMLHPARAFPPKHRRLEAIETTLGAAKGESAALECEKQGLSAPVRRAVLWLRRHAKNAAFYLAIFAFSFILLSGLSPYYHGNHTRNLVRASGRFPRVPLEKNSHYALLFVKLTADDPAPDFSRPFNLPRRNRPQKMVEPSKNDEMTQEDEDEADVEYYPMLVVPGHRGDWRQVLPLGKTLHDIALKRNNPTASVGNEIDPDEAMEHHIFGTGYGENQQGDGLESRTTNNQNGRKVKVVYHLYVVDFHREPSAFHPTILDKQADFVIQCLEKLQSLYVPARDRGASSNLGPPLTLVGHSLGGTVVLRVLSKRRRLRSSSEVSALRDLSISPALEAEGVDAHPLEGSAKASLCEPDLSSFSFLTTVLLSSPVGGHPAIQLALPYRFFYRRLWHDFGEQFGIPVSKAALARAKEAEAGGTENHALVERAEAKPCLPSTTFLYSVASGWIDEFVVPPAALPPLFRFRFSWRARGLPKVDAASQPGHTLHSQLHFFPLLLPFSRDVHTRHTHDNLMWSRPPLLLLSQIFREQERLMGTLRDAEQRVPEARLAQRAASLERTILGKSRGDAKANGAKALATTPNSGGSASTAAAVGSRLAEAWVPLVRRMVQRVDTLTVSPFATFLSPWAPLSSLASLNLSSTAADTPRPWEAGLSTGAVPVSRELESRLQNLLDTVFAKTRRCGSSVLPNQVDSGRGESSGGDASCGVQSGGSAEAETGLYKIVSSLSELTSQPLVSPPPVVLYPLVAGTEEPLGGASADAGNDHKPSSAAETTTGSVPSIQSTSAFQRSLFFGLKPSPLAPFQRSSEGDDYNEASLPLCRRQVTLEKGDGGFSGAEKLDEVVASDVSRFLDKLLSRLKADDSSLCSSTGSCATPSKASAPSAMESGRPGAVNTDDSSSSVVFSAESAFPFAFFVANRRTPTSSAPGEPRFSFRFLPPSFSLFYPTRACGWLLPPTAAPGGTRDSTRAPTEDKLSLGDDFPVLILLNMNAPFPASRPQVASEVSARAEAETGAGEGGVTRRQSPGTGVVGASSARPSGAQPSSSHVPSSVSAPFSSGGAPTFQLSFSFLPFSFTRFLSYFPSLQFLLSLFAPMSVRVPLATLTASSTPSLLSAPSYLLLPSPASLAFFFPYQYTTRVEFLKQRSVSRPAASLADRMPRLFRSLCRQLDLVLVAWEQPEVAAAALSGWPERGDTSVLDLLYRGSGAQQQKFSMKKRCFLRKASNSLAGRWWPSLSVEAVSGPERTEGADGAEPGRSVVEQWTAIFQRWAKKVQFLDAESSLHIFAPRYMPPNATACTSEAQRREWREEDESPRTFSGTSNMGATPREECGQKRKGDTDDAKFIREQTTPVLLLPTVHVDDTSFMEEMEEGVTGWSAAAVRDASVSTAADGESDEWSAELVVEATGSMLSFVRLLLNMYTSVFVAFLVVISCLLLGCFLLTPLALQAGTASKTDRGLHPANVANSGGHTTAACSGLQTDHIDKYLAAARERNKSIFRTSVRFRLALSCGLVAILSVVILSYSHAFFADFCQLHPQTDAEAFVDLSPSLVSSFLVPPSSYLFSMQAPLPPVSLLFVLLGLAGVAFWLMFHVGRAICRIVRFAFVGLAHVTTCLVSRSARARTAESGGETSFVQSVIAKVDRMVEGNASRAGEDRAVTRKHRHKEAFEEASRESGVGSEQGSENRRAAACDTSGSVDSSVGVCLVGALASFLLLLAVRQPHQAALIMLVACFVCLFFSFVRESSSHAETGALGATNTEGYTGFDRGSSEGTTERNGVSKGHLGNKRVDDGVVAWDHSQRRRCILTLLWWQLLMCLLLDALPVGLAVWRLIGLHEIAEGGVCQVADKNNSLAAAMAESIHALRQTELDDSTQVWRLGLWVLSPSLQSFPLSETDVSEEISVRNGEAASLSDRFNVFASILRHEEPLFQAFSMCLALIPAIWLISWLLLQSIWENARRKELSSNANGEGFPGASGMPLAVKVQAMWQVVAALILPSLAFWLPDGMQMVMSVIVLMQCIVFSVERLRVPACPHKSVTGP</sequence>
<feature type="region of interest" description="Disordered" evidence="10">
    <location>
        <begin position="832"/>
        <end position="858"/>
    </location>
</feature>
<feature type="region of interest" description="Disordered" evidence="10">
    <location>
        <begin position="1723"/>
        <end position="1768"/>
    </location>
</feature>
<comment type="similarity">
    <text evidence="2">Belongs to the GPI inositol-deacylase family.</text>
</comment>
<feature type="region of interest" description="Disordered" evidence="10">
    <location>
        <begin position="1"/>
        <end position="60"/>
    </location>
</feature>
<feature type="region of interest" description="Disordered" evidence="10">
    <location>
        <begin position="1373"/>
        <end position="1414"/>
    </location>
</feature>
<dbReference type="Proteomes" id="UP000028828">
    <property type="component" value="Unassembled WGS sequence"/>
</dbReference>
<evidence type="ECO:0000256" key="11">
    <source>
        <dbReference type="SAM" id="Phobius"/>
    </source>
</evidence>
<feature type="domain" description="GPI inositol-deacylase PGAP1-like alpha/beta" evidence="12">
    <location>
        <begin position="241"/>
        <end position="394"/>
    </location>
</feature>
<feature type="transmembrane region" description="Helical" evidence="11">
    <location>
        <begin position="1646"/>
        <end position="1666"/>
    </location>
</feature>
<evidence type="ECO:0000313" key="14">
    <source>
        <dbReference type="Proteomes" id="UP000028828"/>
    </source>
</evidence>
<feature type="compositionally biased region" description="Basic and acidic residues" evidence="10">
    <location>
        <begin position="41"/>
        <end position="56"/>
    </location>
</feature>
<feature type="compositionally biased region" description="Low complexity" evidence="10">
    <location>
        <begin position="1077"/>
        <end position="1090"/>
    </location>
</feature>
<evidence type="ECO:0000313" key="13">
    <source>
        <dbReference type="EMBL" id="KFG33599.1"/>
    </source>
</evidence>
<feature type="region of interest" description="Disordered" evidence="10">
    <location>
        <begin position="945"/>
        <end position="972"/>
    </location>
</feature>
<dbReference type="InterPro" id="IPR029058">
    <property type="entry name" value="AB_hydrolase_fold"/>
</dbReference>
<proteinExistence type="inferred from homology"/>
<feature type="compositionally biased region" description="Low complexity" evidence="10">
    <location>
        <begin position="1115"/>
        <end position="1128"/>
    </location>
</feature>
<feature type="region of interest" description="Disordered" evidence="10">
    <location>
        <begin position="1836"/>
        <end position="1855"/>
    </location>
</feature>
<evidence type="ECO:0000256" key="9">
    <source>
        <dbReference type="ARBA" id="ARBA00023136"/>
    </source>
</evidence>
<dbReference type="InterPro" id="IPR012908">
    <property type="entry name" value="PGAP1-ab_dom-like"/>
</dbReference>
<feature type="transmembrane region" description="Helical" evidence="11">
    <location>
        <begin position="1999"/>
        <end position="2021"/>
    </location>
</feature>
<dbReference type="SUPFAM" id="SSF53474">
    <property type="entry name" value="alpha/beta-Hydrolases"/>
    <property type="match status" value="1"/>
</dbReference>
<keyword evidence="9 11" id="KW-0472">Membrane</keyword>
<evidence type="ECO:0000256" key="2">
    <source>
        <dbReference type="ARBA" id="ARBA00006931"/>
    </source>
</evidence>
<organism evidence="13 14">
    <name type="scientific">Toxoplasma gondii p89</name>
    <dbReference type="NCBI Taxonomy" id="943119"/>
    <lineage>
        <taxon>Eukaryota</taxon>
        <taxon>Sar</taxon>
        <taxon>Alveolata</taxon>
        <taxon>Apicomplexa</taxon>
        <taxon>Conoidasida</taxon>
        <taxon>Coccidia</taxon>
        <taxon>Eucoccidiorida</taxon>
        <taxon>Eimeriorina</taxon>
        <taxon>Sarcocystidae</taxon>
        <taxon>Toxoplasma</taxon>
    </lineage>
</organism>
<feature type="transmembrane region" description="Helical" evidence="11">
    <location>
        <begin position="1769"/>
        <end position="1791"/>
    </location>
</feature>
<feature type="compositionally biased region" description="Polar residues" evidence="10">
    <location>
        <begin position="945"/>
        <end position="957"/>
    </location>
</feature>